<reference evidence="2 3" key="1">
    <citation type="submission" date="2016-09" db="EMBL/GenBank/DDBJ databases">
        <title>genome sequence of Mycobacterium sp. 739 SCH.</title>
        <authorList>
            <person name="Greninger A.L."/>
            <person name="Qin X."/>
            <person name="Jerome K."/>
            <person name="Vora S."/>
            <person name="Quinn K."/>
        </authorList>
    </citation>
    <scope>NUCLEOTIDE SEQUENCE [LARGE SCALE GENOMIC DNA]</scope>
    <source>
        <strain evidence="2 3">SCH</strain>
    </source>
</reference>
<dbReference type="AlphaFoldDB" id="A0A1E8PXJ3"/>
<comment type="caution">
    <text evidence="2">The sequence shown here is derived from an EMBL/GenBank/DDBJ whole genome shotgun (WGS) entry which is preliminary data.</text>
</comment>
<organism evidence="2 3">
    <name type="scientific">Mycolicibacterium grossiae</name>
    <dbReference type="NCBI Taxonomy" id="1552759"/>
    <lineage>
        <taxon>Bacteria</taxon>
        <taxon>Bacillati</taxon>
        <taxon>Actinomycetota</taxon>
        <taxon>Actinomycetes</taxon>
        <taxon>Mycobacteriales</taxon>
        <taxon>Mycobacteriaceae</taxon>
        <taxon>Mycolicibacterium</taxon>
    </lineage>
</organism>
<sequence>MKTNTIILILAAHSFAYLALCFYVVARTGSTDGLADIGNTTLLSVVATGLAVAAGLREK</sequence>
<dbReference type="Proteomes" id="UP000178953">
    <property type="component" value="Unassembled WGS sequence"/>
</dbReference>
<dbReference type="RefSeq" id="WP_070355843.1">
    <property type="nucleotide sequence ID" value="NZ_MCHX01000087.1"/>
</dbReference>
<protein>
    <submittedName>
        <fullName evidence="2">Uncharacterized protein</fullName>
    </submittedName>
</protein>
<keyword evidence="1" id="KW-0472">Membrane</keyword>
<dbReference type="EMBL" id="MCHX01000087">
    <property type="protein sequence ID" value="OFJ50921.1"/>
    <property type="molecule type" value="Genomic_DNA"/>
</dbReference>
<feature type="transmembrane region" description="Helical" evidence="1">
    <location>
        <begin position="37"/>
        <end position="56"/>
    </location>
</feature>
<keyword evidence="1" id="KW-1133">Transmembrane helix</keyword>
<keyword evidence="3" id="KW-1185">Reference proteome</keyword>
<evidence type="ECO:0000256" key="1">
    <source>
        <dbReference type="SAM" id="Phobius"/>
    </source>
</evidence>
<proteinExistence type="predicted"/>
<feature type="transmembrane region" description="Helical" evidence="1">
    <location>
        <begin position="7"/>
        <end position="25"/>
    </location>
</feature>
<name>A0A1E8PXJ3_9MYCO</name>
<gene>
    <name evidence="2" type="ORF">BEL07_25460</name>
</gene>
<keyword evidence="1" id="KW-0812">Transmembrane</keyword>
<accession>A0A1E8PXJ3</accession>
<evidence type="ECO:0000313" key="2">
    <source>
        <dbReference type="EMBL" id="OFJ50921.1"/>
    </source>
</evidence>
<evidence type="ECO:0000313" key="3">
    <source>
        <dbReference type="Proteomes" id="UP000178953"/>
    </source>
</evidence>